<protein>
    <submittedName>
        <fullName evidence="8">TIGR04283 family arsenosugar biosynthesis glycosyltransferase</fullName>
    </submittedName>
</protein>
<evidence type="ECO:0000256" key="1">
    <source>
        <dbReference type="ARBA" id="ARBA00004236"/>
    </source>
</evidence>
<keyword evidence="2" id="KW-1003">Cell membrane</keyword>
<dbReference type="EMBL" id="JAKLWS010000007">
    <property type="protein sequence ID" value="MCG2588506.1"/>
    <property type="molecule type" value="Genomic_DNA"/>
</dbReference>
<name>A0ABS9KCD3_9BACT</name>
<comment type="caution">
    <text evidence="8">The sequence shown here is derived from an EMBL/GenBank/DDBJ whole genome shotgun (WGS) entry which is preliminary data.</text>
</comment>
<evidence type="ECO:0000256" key="2">
    <source>
        <dbReference type="ARBA" id="ARBA00022475"/>
    </source>
</evidence>
<dbReference type="InterPro" id="IPR026461">
    <property type="entry name" value="Trfase_2_rSAM/seldom_assoc"/>
</dbReference>
<comment type="subcellular location">
    <subcellularLocation>
        <location evidence="1">Cell membrane</location>
    </subcellularLocation>
</comment>
<dbReference type="InterPro" id="IPR001173">
    <property type="entry name" value="Glyco_trans_2-like"/>
</dbReference>
<keyword evidence="6" id="KW-1133">Transmembrane helix</keyword>
<reference evidence="8" key="2">
    <citation type="submission" date="2024-05" db="EMBL/GenBank/DDBJ databases">
        <title>Rhodohalobacter halophilus gen. nov., sp. nov., a moderately halophilic member of the family Balneolaceae.</title>
        <authorList>
            <person name="Xia J."/>
        </authorList>
    </citation>
    <scope>NUCLEOTIDE SEQUENCE</scope>
    <source>
        <strain evidence="8">WB101</strain>
    </source>
</reference>
<evidence type="ECO:0000259" key="7">
    <source>
        <dbReference type="Pfam" id="PF00535"/>
    </source>
</evidence>
<dbReference type="PANTHER" id="PTHR43646:SF2">
    <property type="entry name" value="GLYCOSYLTRANSFERASE 2-LIKE DOMAIN-CONTAINING PROTEIN"/>
    <property type="match status" value="1"/>
</dbReference>
<accession>A0ABS9KCD3</accession>
<proteinExistence type="predicted"/>
<dbReference type="SUPFAM" id="SSF53448">
    <property type="entry name" value="Nucleotide-diphospho-sugar transferases"/>
    <property type="match status" value="1"/>
</dbReference>
<dbReference type="Pfam" id="PF00535">
    <property type="entry name" value="Glycos_transf_2"/>
    <property type="match status" value="1"/>
</dbReference>
<dbReference type="CDD" id="cd02522">
    <property type="entry name" value="GT_2_like_a"/>
    <property type="match status" value="1"/>
</dbReference>
<keyword evidence="3" id="KW-0328">Glycosyltransferase</keyword>
<keyword evidence="5 6" id="KW-0472">Membrane</keyword>
<evidence type="ECO:0000256" key="4">
    <source>
        <dbReference type="ARBA" id="ARBA00022679"/>
    </source>
</evidence>
<dbReference type="RefSeq" id="WP_237853348.1">
    <property type="nucleotide sequence ID" value="NZ_JAKLWS010000007.1"/>
</dbReference>
<evidence type="ECO:0000313" key="9">
    <source>
        <dbReference type="Proteomes" id="UP001165366"/>
    </source>
</evidence>
<dbReference type="Proteomes" id="UP001165366">
    <property type="component" value="Unassembled WGS sequence"/>
</dbReference>
<keyword evidence="9" id="KW-1185">Reference proteome</keyword>
<keyword evidence="6" id="KW-0812">Transmembrane</keyword>
<dbReference type="InterPro" id="IPR029044">
    <property type="entry name" value="Nucleotide-diphossugar_trans"/>
</dbReference>
<evidence type="ECO:0000256" key="6">
    <source>
        <dbReference type="SAM" id="Phobius"/>
    </source>
</evidence>
<gene>
    <name evidence="8" type="ORF">L6773_08025</name>
</gene>
<dbReference type="NCBIfam" id="TIGR04283">
    <property type="entry name" value="glyco_like_mftF"/>
    <property type="match status" value="1"/>
</dbReference>
<evidence type="ECO:0000256" key="5">
    <source>
        <dbReference type="ARBA" id="ARBA00023136"/>
    </source>
</evidence>
<reference evidence="8" key="1">
    <citation type="submission" date="2022-01" db="EMBL/GenBank/DDBJ databases">
        <authorList>
            <person name="Wang Y."/>
        </authorList>
    </citation>
    <scope>NUCLEOTIDE SEQUENCE</scope>
    <source>
        <strain evidence="8">WB101</strain>
    </source>
</reference>
<evidence type="ECO:0000256" key="3">
    <source>
        <dbReference type="ARBA" id="ARBA00022676"/>
    </source>
</evidence>
<evidence type="ECO:0000313" key="8">
    <source>
        <dbReference type="EMBL" id="MCG2588506.1"/>
    </source>
</evidence>
<keyword evidence="4" id="KW-0808">Transferase</keyword>
<organism evidence="8 9">
    <name type="scientific">Rhodohalobacter sulfatireducens</name>
    <dbReference type="NCBI Taxonomy" id="2911366"/>
    <lineage>
        <taxon>Bacteria</taxon>
        <taxon>Pseudomonadati</taxon>
        <taxon>Balneolota</taxon>
        <taxon>Balneolia</taxon>
        <taxon>Balneolales</taxon>
        <taxon>Balneolaceae</taxon>
        <taxon>Rhodohalobacter</taxon>
    </lineage>
</organism>
<feature type="transmembrane region" description="Helical" evidence="6">
    <location>
        <begin position="199"/>
        <end position="216"/>
    </location>
</feature>
<sequence length="232" mass="26332">MSDFFISIIIPTLNEEVKLGGLLKHLKKNCSEISHEIIIADGGSDDGTVQIAESFGATVIHCQKKGRAAQMNEGAEHSSGTILYFLHADTFPPQNFSDYISQSFKKGYKSGCFQLVFDDPDPLLTFYGWFTRFRLTLFRFGDQSLFVEKTLFEEVGGFDESMIVMEDQKIVRELKKAGSFQLLDERVTTSARRYKVNGVIRLQAVFFLILLLYYSGVSQSTLVHVYKEFIDN</sequence>
<dbReference type="PANTHER" id="PTHR43646">
    <property type="entry name" value="GLYCOSYLTRANSFERASE"/>
    <property type="match status" value="1"/>
</dbReference>
<dbReference type="Gene3D" id="3.90.550.10">
    <property type="entry name" value="Spore Coat Polysaccharide Biosynthesis Protein SpsA, Chain A"/>
    <property type="match status" value="1"/>
</dbReference>
<feature type="domain" description="Glycosyltransferase 2-like" evidence="7">
    <location>
        <begin position="7"/>
        <end position="114"/>
    </location>
</feature>